<comment type="caution">
    <text evidence="2">The sequence shown here is derived from an EMBL/GenBank/DDBJ whole genome shotgun (WGS) entry which is preliminary data.</text>
</comment>
<dbReference type="InterPro" id="IPR022742">
    <property type="entry name" value="Hydrolase_4"/>
</dbReference>
<dbReference type="SUPFAM" id="SSF53474">
    <property type="entry name" value="alpha/beta-Hydrolases"/>
    <property type="match status" value="1"/>
</dbReference>
<accession>A0ABQ1ZHT0</accession>
<dbReference type="Pfam" id="PF12146">
    <property type="entry name" value="Hydrolase_4"/>
    <property type="match status" value="1"/>
</dbReference>
<proteinExistence type="predicted"/>
<name>A0ABQ1ZHT0_9BACL</name>
<dbReference type="Gene3D" id="3.40.50.1820">
    <property type="entry name" value="alpha/beta hydrolase"/>
    <property type="match status" value="1"/>
</dbReference>
<reference evidence="3" key="1">
    <citation type="journal article" date="2019" name="Int. J. Syst. Evol. Microbiol.">
        <title>The Global Catalogue of Microorganisms (GCM) 10K type strain sequencing project: providing services to taxonomists for standard genome sequencing and annotation.</title>
        <authorList>
            <consortium name="The Broad Institute Genomics Platform"/>
            <consortium name="The Broad Institute Genome Sequencing Center for Infectious Disease"/>
            <person name="Wu L."/>
            <person name="Ma J."/>
        </authorList>
    </citation>
    <scope>NUCLEOTIDE SEQUENCE [LARGE SCALE GENOMIC DNA]</scope>
    <source>
        <strain evidence="3">CGMCC 1.12770</strain>
    </source>
</reference>
<protein>
    <recommendedName>
        <fullName evidence="1">Serine aminopeptidase S33 domain-containing protein</fullName>
    </recommendedName>
</protein>
<evidence type="ECO:0000313" key="2">
    <source>
        <dbReference type="EMBL" id="GGH62549.1"/>
    </source>
</evidence>
<keyword evidence="3" id="KW-1185">Reference proteome</keyword>
<dbReference type="InterPro" id="IPR029058">
    <property type="entry name" value="AB_hydrolase_fold"/>
</dbReference>
<dbReference type="EMBL" id="BMFU01000006">
    <property type="protein sequence ID" value="GGH62549.1"/>
    <property type="molecule type" value="Genomic_DNA"/>
</dbReference>
<dbReference type="RefSeq" id="WP_188593526.1">
    <property type="nucleotide sequence ID" value="NZ_BMFU01000006.1"/>
</dbReference>
<evidence type="ECO:0000259" key="1">
    <source>
        <dbReference type="Pfam" id="PF12146"/>
    </source>
</evidence>
<evidence type="ECO:0000313" key="3">
    <source>
        <dbReference type="Proteomes" id="UP000652153"/>
    </source>
</evidence>
<dbReference type="Proteomes" id="UP000652153">
    <property type="component" value="Unassembled WGS sequence"/>
</dbReference>
<organism evidence="2 3">
    <name type="scientific">Paenibacillus silvae</name>
    <dbReference type="NCBI Taxonomy" id="1325358"/>
    <lineage>
        <taxon>Bacteria</taxon>
        <taxon>Bacillati</taxon>
        <taxon>Bacillota</taxon>
        <taxon>Bacilli</taxon>
        <taxon>Bacillales</taxon>
        <taxon>Paenibacillaceae</taxon>
        <taxon>Paenibacillus</taxon>
    </lineage>
</organism>
<gene>
    <name evidence="2" type="ORF">GCM10008014_39100</name>
</gene>
<sequence length="259" mass="29386">MLAQSWIVNRYDALSVSIHQGSDLNNDCAILFAGFTNSSSDIDYFMSRLARLLGRSGLTVYLIDPRGHGDSSGNIDDVTLESIREDIYNSFQYVTKRNNGYVFCIGHGLAGVLAADVLGGRSNLGFICIYPYLIHPSQFKIDLFCDEGKIDASRLESNFKANLLDDEVEDLSLMGAMGADRGNMLGRELSIKLIEQLTTYNPFESLENFKENILIINNEKDFVREVRFWKGRVRYLPRSPYAQEKIMRLVVDKINKWVK</sequence>
<feature type="domain" description="Serine aminopeptidase S33" evidence="1">
    <location>
        <begin position="32"/>
        <end position="131"/>
    </location>
</feature>